<name>A0A8J6C311_DIALT</name>
<comment type="caution">
    <text evidence="4">The sequence shown here is derived from an EMBL/GenBank/DDBJ whole genome shotgun (WGS) entry which is preliminary data.</text>
</comment>
<keyword evidence="3" id="KW-0687">Ribonucleoprotein</keyword>
<evidence type="ECO:0000256" key="1">
    <source>
        <dbReference type="ARBA" id="ARBA00006700"/>
    </source>
</evidence>
<gene>
    <name evidence="4" type="ORF">KFE25_011833</name>
</gene>
<evidence type="ECO:0000313" key="4">
    <source>
        <dbReference type="EMBL" id="KAG8460342.1"/>
    </source>
</evidence>
<comment type="similarity">
    <text evidence="1">Belongs to the universal ribosomal protein uL23 family.</text>
</comment>
<sequence>MVRLIPNFRVKMVHHEFVRTFGHANSATFLIEPRMTKLELREYLSKVYNLVVTGITTVNLPKKGDPSKVIKKAVVNFVVPPAS</sequence>
<keyword evidence="5" id="KW-1185">Reference proteome</keyword>
<dbReference type="OrthoDB" id="275582at2759"/>
<organism evidence="4 5">
    <name type="scientific">Diacronema lutheri</name>
    <name type="common">Unicellular marine alga</name>
    <name type="synonym">Monochrysis lutheri</name>
    <dbReference type="NCBI Taxonomy" id="2081491"/>
    <lineage>
        <taxon>Eukaryota</taxon>
        <taxon>Haptista</taxon>
        <taxon>Haptophyta</taxon>
        <taxon>Pavlovophyceae</taxon>
        <taxon>Pavlovales</taxon>
        <taxon>Pavlovaceae</taxon>
        <taxon>Diacronema</taxon>
    </lineage>
</organism>
<dbReference type="GO" id="GO:0005840">
    <property type="term" value="C:ribosome"/>
    <property type="evidence" value="ECO:0007669"/>
    <property type="project" value="UniProtKB-KW"/>
</dbReference>
<dbReference type="Pfam" id="PF00276">
    <property type="entry name" value="Ribosomal_L23"/>
    <property type="match status" value="1"/>
</dbReference>
<accession>A0A8J6C311</accession>
<dbReference type="InterPro" id="IPR012678">
    <property type="entry name" value="Ribosomal_uL23/eL15/eS24_sf"/>
</dbReference>
<evidence type="ECO:0000313" key="5">
    <source>
        <dbReference type="Proteomes" id="UP000751190"/>
    </source>
</evidence>
<dbReference type="AlphaFoldDB" id="A0A8J6C311"/>
<dbReference type="SUPFAM" id="SSF54189">
    <property type="entry name" value="Ribosomal proteins S24e, L23 and L15e"/>
    <property type="match status" value="1"/>
</dbReference>
<dbReference type="InterPro" id="IPR013025">
    <property type="entry name" value="Ribosomal_uL23-like"/>
</dbReference>
<dbReference type="GO" id="GO:1990904">
    <property type="term" value="C:ribonucleoprotein complex"/>
    <property type="evidence" value="ECO:0007669"/>
    <property type="project" value="UniProtKB-KW"/>
</dbReference>
<proteinExistence type="inferred from homology"/>
<evidence type="ECO:0000256" key="3">
    <source>
        <dbReference type="ARBA" id="ARBA00023274"/>
    </source>
</evidence>
<reference evidence="4" key="1">
    <citation type="submission" date="2021-05" db="EMBL/GenBank/DDBJ databases">
        <title>The genome of the haptophyte Pavlova lutheri (Diacronema luteri, Pavlovales) - a model for lipid biosynthesis in eukaryotic algae.</title>
        <authorList>
            <person name="Hulatt C.J."/>
            <person name="Posewitz M.C."/>
        </authorList>
    </citation>
    <scope>NUCLEOTIDE SEQUENCE</scope>
    <source>
        <strain evidence="4">NIVA-4/92</strain>
    </source>
</reference>
<dbReference type="EMBL" id="JAGTXO010000033">
    <property type="protein sequence ID" value="KAG8460342.1"/>
    <property type="molecule type" value="Genomic_DNA"/>
</dbReference>
<dbReference type="GO" id="GO:0006412">
    <property type="term" value="P:translation"/>
    <property type="evidence" value="ECO:0007669"/>
    <property type="project" value="InterPro"/>
</dbReference>
<keyword evidence="2" id="KW-0689">Ribosomal protein</keyword>
<protein>
    <submittedName>
        <fullName evidence="4">Uncharacterized protein</fullName>
    </submittedName>
</protein>
<evidence type="ECO:0000256" key="2">
    <source>
        <dbReference type="ARBA" id="ARBA00022980"/>
    </source>
</evidence>
<dbReference type="GO" id="GO:0003735">
    <property type="term" value="F:structural constituent of ribosome"/>
    <property type="evidence" value="ECO:0007669"/>
    <property type="project" value="InterPro"/>
</dbReference>
<dbReference type="Gene3D" id="3.30.70.330">
    <property type="match status" value="1"/>
</dbReference>
<dbReference type="Proteomes" id="UP000751190">
    <property type="component" value="Unassembled WGS sequence"/>
</dbReference>
<dbReference type="InterPro" id="IPR012677">
    <property type="entry name" value="Nucleotide-bd_a/b_plait_sf"/>
</dbReference>